<evidence type="ECO:0000313" key="2">
    <source>
        <dbReference type="EMBL" id="PKK17566.1"/>
    </source>
</evidence>
<feature type="non-terminal residue" evidence="2">
    <location>
        <position position="201"/>
    </location>
</feature>
<accession>A0A2I0LJF4</accession>
<feature type="compositionally biased region" description="Low complexity" evidence="1">
    <location>
        <begin position="108"/>
        <end position="124"/>
    </location>
</feature>
<feature type="region of interest" description="Disordered" evidence="1">
    <location>
        <begin position="59"/>
        <end position="170"/>
    </location>
</feature>
<comment type="caution">
    <text evidence="2">The sequence shown here is derived from an EMBL/GenBank/DDBJ whole genome shotgun (WGS) entry which is preliminary data.</text>
</comment>
<dbReference type="InParanoid" id="A0A2I0LJF4"/>
<keyword evidence="3" id="KW-1185">Reference proteome</keyword>
<feature type="compositionally biased region" description="Basic and acidic residues" evidence="1">
    <location>
        <begin position="1"/>
        <end position="30"/>
    </location>
</feature>
<reference evidence="2 3" key="1">
    <citation type="journal article" date="2013" name="Science">
        <title>Genomic diversity and evolution of the head crest in the rock pigeon.</title>
        <authorList>
            <person name="Shapiro M.D."/>
            <person name="Kronenberg Z."/>
            <person name="Li C."/>
            <person name="Domyan E.T."/>
            <person name="Pan H."/>
            <person name="Campbell M."/>
            <person name="Tan H."/>
            <person name="Huff C.D."/>
            <person name="Hu H."/>
            <person name="Vickrey A.I."/>
            <person name="Nielsen S.C."/>
            <person name="Stringham S.A."/>
            <person name="Hu H."/>
            <person name="Willerslev E."/>
            <person name="Gilbert M.T."/>
            <person name="Yandell M."/>
            <person name="Zhang G."/>
            <person name="Wang J."/>
        </authorList>
    </citation>
    <scope>NUCLEOTIDE SEQUENCE [LARGE SCALE GENOMIC DNA]</scope>
    <source>
        <tissue evidence="2">Blood</tissue>
    </source>
</reference>
<dbReference type="AlphaFoldDB" id="A0A2I0LJF4"/>
<dbReference type="EMBL" id="AKCR02000297">
    <property type="protein sequence ID" value="PKK17566.1"/>
    <property type="molecule type" value="Genomic_DNA"/>
</dbReference>
<evidence type="ECO:0000256" key="1">
    <source>
        <dbReference type="SAM" id="MobiDB-lite"/>
    </source>
</evidence>
<name>A0A2I0LJF4_COLLI</name>
<protein>
    <submittedName>
        <fullName evidence="2">SWI/SNF-related matrix-associated actin-dependent regulator of chromatin subfamily D member 3-like</fullName>
    </submittedName>
</protein>
<dbReference type="Proteomes" id="UP000053872">
    <property type="component" value="Unassembled WGS sequence"/>
</dbReference>
<gene>
    <name evidence="2" type="ORF">A306_00014741</name>
</gene>
<feature type="region of interest" description="Disordered" evidence="1">
    <location>
        <begin position="1"/>
        <end position="46"/>
    </location>
</feature>
<dbReference type="STRING" id="8932.A0A2I0LJF4"/>
<feature type="non-terminal residue" evidence="2">
    <location>
        <position position="1"/>
    </location>
</feature>
<organism evidence="2 3">
    <name type="scientific">Columba livia</name>
    <name type="common">Rock dove</name>
    <dbReference type="NCBI Taxonomy" id="8932"/>
    <lineage>
        <taxon>Eukaryota</taxon>
        <taxon>Metazoa</taxon>
        <taxon>Chordata</taxon>
        <taxon>Craniata</taxon>
        <taxon>Vertebrata</taxon>
        <taxon>Euteleostomi</taxon>
        <taxon>Archelosauria</taxon>
        <taxon>Archosauria</taxon>
        <taxon>Dinosauria</taxon>
        <taxon>Saurischia</taxon>
        <taxon>Theropoda</taxon>
        <taxon>Coelurosauria</taxon>
        <taxon>Aves</taxon>
        <taxon>Neognathae</taxon>
        <taxon>Neoaves</taxon>
        <taxon>Columbimorphae</taxon>
        <taxon>Columbiformes</taxon>
        <taxon>Columbidae</taxon>
        <taxon>Columba</taxon>
    </lineage>
</organism>
<sequence>VRAQQDSEGRVGEKGRKGKERGRERVREAEQTPMATDEVTGGARKATKSKLFEFLVHGVRPGMPSGARMPHQGAPMGPPGPPYVGSPSVRPGLPQAVMEPTRKRAAPQQVQQQQVQQQVQQQQQATQNRTRSAKRRKMADKILPQRCKPGRAGSPRLLFRDAHRHPAPATRGAEPALALLMPYYHLFSCNSYHVVKAEPLA</sequence>
<proteinExistence type="predicted"/>
<evidence type="ECO:0000313" key="3">
    <source>
        <dbReference type="Proteomes" id="UP000053872"/>
    </source>
</evidence>